<evidence type="ECO:0000313" key="2">
    <source>
        <dbReference type="Proteomes" id="UP001497392"/>
    </source>
</evidence>
<reference evidence="1 2" key="1">
    <citation type="submission" date="2024-06" db="EMBL/GenBank/DDBJ databases">
        <authorList>
            <person name="Kraege A."/>
            <person name="Thomma B."/>
        </authorList>
    </citation>
    <scope>NUCLEOTIDE SEQUENCE [LARGE SCALE GENOMIC DNA]</scope>
</reference>
<accession>A0ABP1GGU8</accession>
<gene>
    <name evidence="1" type="primary">g13330</name>
    <name evidence="1" type="ORF">VP750_LOCUS11814</name>
</gene>
<proteinExistence type="predicted"/>
<organism evidence="1 2">
    <name type="scientific">Coccomyxa viridis</name>
    <dbReference type="NCBI Taxonomy" id="1274662"/>
    <lineage>
        <taxon>Eukaryota</taxon>
        <taxon>Viridiplantae</taxon>
        <taxon>Chlorophyta</taxon>
        <taxon>core chlorophytes</taxon>
        <taxon>Trebouxiophyceae</taxon>
        <taxon>Trebouxiophyceae incertae sedis</taxon>
        <taxon>Coccomyxaceae</taxon>
        <taxon>Coccomyxa</taxon>
    </lineage>
</organism>
<name>A0ABP1GGU8_9CHLO</name>
<keyword evidence="2" id="KW-1185">Reference proteome</keyword>
<protein>
    <submittedName>
        <fullName evidence="1">G13330 protein</fullName>
    </submittedName>
</protein>
<dbReference type="Proteomes" id="UP001497392">
    <property type="component" value="Unassembled WGS sequence"/>
</dbReference>
<comment type="caution">
    <text evidence="1">The sequence shown here is derived from an EMBL/GenBank/DDBJ whole genome shotgun (WGS) entry which is preliminary data.</text>
</comment>
<evidence type="ECO:0000313" key="1">
    <source>
        <dbReference type="EMBL" id="CAL5229908.1"/>
    </source>
</evidence>
<sequence length="110" mass="11923">MTDDSSAPASNACQASTGRYAFAPKDPAAPMVPLPPLSHICAFPTSNDNKEYEDCSLYTAFLRISGSPARATVTSVSGCKRHGWDASDQRPVPGMCYEPRLELEGTQIWR</sequence>
<dbReference type="EMBL" id="CAXHTA020000021">
    <property type="protein sequence ID" value="CAL5229908.1"/>
    <property type="molecule type" value="Genomic_DNA"/>
</dbReference>